<feature type="transmembrane region" description="Helical" evidence="1">
    <location>
        <begin position="81"/>
        <end position="106"/>
    </location>
</feature>
<keyword evidence="1" id="KW-0812">Transmembrane</keyword>
<feature type="transmembrane region" description="Helical" evidence="1">
    <location>
        <begin position="118"/>
        <end position="136"/>
    </location>
</feature>
<name>A0AA86N414_9EUKA</name>
<dbReference type="EMBL" id="CATOUU010000003">
    <property type="protein sequence ID" value="CAI9912617.1"/>
    <property type="molecule type" value="Genomic_DNA"/>
</dbReference>
<dbReference type="Proteomes" id="UP001642409">
    <property type="component" value="Unassembled WGS sequence"/>
</dbReference>
<keyword evidence="1" id="KW-0472">Membrane</keyword>
<gene>
    <name evidence="3" type="ORF">HINF_LOCUS15712</name>
    <name evidence="2" type="ORF">HINF_LOCUS262</name>
</gene>
<proteinExistence type="predicted"/>
<reference evidence="3 4" key="2">
    <citation type="submission" date="2024-07" db="EMBL/GenBank/DDBJ databases">
        <authorList>
            <person name="Akdeniz Z."/>
        </authorList>
    </citation>
    <scope>NUCLEOTIDE SEQUENCE [LARGE SCALE GENOMIC DNA]</scope>
</reference>
<protein>
    <submittedName>
        <fullName evidence="3">Hypothetical_protein</fullName>
    </submittedName>
</protein>
<dbReference type="EMBL" id="CAXDID020000038">
    <property type="protein sequence ID" value="CAL5998395.1"/>
    <property type="molecule type" value="Genomic_DNA"/>
</dbReference>
<evidence type="ECO:0000313" key="4">
    <source>
        <dbReference type="Proteomes" id="UP001642409"/>
    </source>
</evidence>
<reference evidence="2" key="1">
    <citation type="submission" date="2023-06" db="EMBL/GenBank/DDBJ databases">
        <authorList>
            <person name="Kurt Z."/>
        </authorList>
    </citation>
    <scope>NUCLEOTIDE SEQUENCE</scope>
</reference>
<comment type="caution">
    <text evidence="2">The sequence shown here is derived from an EMBL/GenBank/DDBJ whole genome shotgun (WGS) entry which is preliminary data.</text>
</comment>
<accession>A0AA86N414</accession>
<sequence length="150" mass="17336">MQIEPFVLQKSIQEGLFMGPLQKTPNTLINDEPHFQVPDTLVFTLQRKVSCLSQWILNLRQPGLNQQIKRPSLNSKFKMQCVLNVLAFATFAEKYLTLFTIVLHISLLTSLTFSKFKYSNFVVAVYSMLLVQLYNLQIHRSKINTSVLKQ</sequence>
<keyword evidence="1" id="KW-1133">Transmembrane helix</keyword>
<organism evidence="2">
    <name type="scientific">Hexamita inflata</name>
    <dbReference type="NCBI Taxonomy" id="28002"/>
    <lineage>
        <taxon>Eukaryota</taxon>
        <taxon>Metamonada</taxon>
        <taxon>Diplomonadida</taxon>
        <taxon>Hexamitidae</taxon>
        <taxon>Hexamitinae</taxon>
        <taxon>Hexamita</taxon>
    </lineage>
</organism>
<keyword evidence="4" id="KW-1185">Reference proteome</keyword>
<dbReference type="AlphaFoldDB" id="A0AA86N414"/>
<evidence type="ECO:0000313" key="2">
    <source>
        <dbReference type="EMBL" id="CAI9912617.1"/>
    </source>
</evidence>
<evidence type="ECO:0000313" key="3">
    <source>
        <dbReference type="EMBL" id="CAL5998395.1"/>
    </source>
</evidence>
<evidence type="ECO:0000256" key="1">
    <source>
        <dbReference type="SAM" id="Phobius"/>
    </source>
</evidence>